<dbReference type="EMBL" id="JAHRHJ020000008">
    <property type="protein sequence ID" value="KAH9305035.1"/>
    <property type="molecule type" value="Genomic_DNA"/>
</dbReference>
<dbReference type="InterPro" id="IPR035892">
    <property type="entry name" value="C2_domain_sf"/>
</dbReference>
<protein>
    <recommendedName>
        <fullName evidence="1">C2 domain-containing protein</fullName>
    </recommendedName>
</protein>
<dbReference type="SUPFAM" id="SSF49562">
    <property type="entry name" value="C2 domain (Calcium/lipid-binding domain, CaLB)"/>
    <property type="match status" value="1"/>
</dbReference>
<dbReference type="Proteomes" id="UP000824469">
    <property type="component" value="Unassembled WGS sequence"/>
</dbReference>
<evidence type="ECO:0000313" key="3">
    <source>
        <dbReference type="Proteomes" id="UP000824469"/>
    </source>
</evidence>
<dbReference type="PANTHER" id="PTHR47052:SF3">
    <property type="entry name" value="INGRESSION PROTEIN 1"/>
    <property type="match status" value="1"/>
</dbReference>
<dbReference type="Pfam" id="PF00168">
    <property type="entry name" value="C2"/>
    <property type="match status" value="1"/>
</dbReference>
<proteinExistence type="predicted"/>
<dbReference type="SMART" id="SM00239">
    <property type="entry name" value="C2"/>
    <property type="match status" value="1"/>
</dbReference>
<evidence type="ECO:0000259" key="1">
    <source>
        <dbReference type="PROSITE" id="PS50004"/>
    </source>
</evidence>
<dbReference type="CDD" id="cd00030">
    <property type="entry name" value="C2"/>
    <property type="match status" value="1"/>
</dbReference>
<sequence length="192" mass="21642">MDANYGMLNNPLLEITVHGCSKLKNMNYFTKQQPYVCLDYVGTQFRTTTHKEGGKNPSYNEKYYFRVIEDVDQLDICVYSKNSMASDTFIGSGRVYLHRVVCMGYDETAWPIVDKHNKFAGEVELSMVIVFPEAPIAASAPPFVGDNHEESVENVLSNIVGVGSMPMEKLFEKIALFLFTKALEVTCINNIE</sequence>
<evidence type="ECO:0000313" key="2">
    <source>
        <dbReference type="EMBL" id="KAH9305035.1"/>
    </source>
</evidence>
<organism evidence="2 3">
    <name type="scientific">Taxus chinensis</name>
    <name type="common">Chinese yew</name>
    <name type="synonym">Taxus wallichiana var. chinensis</name>
    <dbReference type="NCBI Taxonomy" id="29808"/>
    <lineage>
        <taxon>Eukaryota</taxon>
        <taxon>Viridiplantae</taxon>
        <taxon>Streptophyta</taxon>
        <taxon>Embryophyta</taxon>
        <taxon>Tracheophyta</taxon>
        <taxon>Spermatophyta</taxon>
        <taxon>Pinopsida</taxon>
        <taxon>Pinidae</taxon>
        <taxon>Conifers II</taxon>
        <taxon>Cupressales</taxon>
        <taxon>Taxaceae</taxon>
        <taxon>Taxus</taxon>
    </lineage>
</organism>
<accession>A0AA38FJA5</accession>
<dbReference type="OMA" id="ISSTICC"/>
<comment type="caution">
    <text evidence="2">The sequence shown here is derived from an EMBL/GenBank/DDBJ whole genome shotgun (WGS) entry which is preliminary data.</text>
</comment>
<dbReference type="InterPro" id="IPR052981">
    <property type="entry name" value="Ingression_C2_domain"/>
</dbReference>
<dbReference type="PANTHER" id="PTHR47052">
    <property type="entry name" value="CONSERVED SERINE PROLINE-RICH PROTEIN (AFU_ORTHOLOGUE AFUA_2G01790)"/>
    <property type="match status" value="1"/>
</dbReference>
<feature type="domain" description="C2" evidence="1">
    <location>
        <begin position="1"/>
        <end position="111"/>
    </location>
</feature>
<dbReference type="Gene3D" id="2.60.40.150">
    <property type="entry name" value="C2 domain"/>
    <property type="match status" value="1"/>
</dbReference>
<name>A0AA38FJA5_TAXCH</name>
<dbReference type="PROSITE" id="PS50004">
    <property type="entry name" value="C2"/>
    <property type="match status" value="1"/>
</dbReference>
<dbReference type="InterPro" id="IPR000008">
    <property type="entry name" value="C2_dom"/>
</dbReference>
<reference evidence="2 3" key="1">
    <citation type="journal article" date="2021" name="Nat. Plants">
        <title>The Taxus genome provides insights into paclitaxel biosynthesis.</title>
        <authorList>
            <person name="Xiong X."/>
            <person name="Gou J."/>
            <person name="Liao Q."/>
            <person name="Li Y."/>
            <person name="Zhou Q."/>
            <person name="Bi G."/>
            <person name="Li C."/>
            <person name="Du R."/>
            <person name="Wang X."/>
            <person name="Sun T."/>
            <person name="Guo L."/>
            <person name="Liang H."/>
            <person name="Lu P."/>
            <person name="Wu Y."/>
            <person name="Zhang Z."/>
            <person name="Ro D.K."/>
            <person name="Shang Y."/>
            <person name="Huang S."/>
            <person name="Yan J."/>
        </authorList>
    </citation>
    <scope>NUCLEOTIDE SEQUENCE [LARGE SCALE GENOMIC DNA]</scope>
    <source>
        <strain evidence="2">Ta-2019</strain>
    </source>
</reference>
<dbReference type="AlphaFoldDB" id="A0AA38FJA5"/>
<gene>
    <name evidence="2" type="ORF">KI387_009439</name>
</gene>
<keyword evidence="3" id="KW-1185">Reference proteome</keyword>